<reference evidence="2 3" key="1">
    <citation type="journal article" date="2017" name="Int. J. Syst. Evol. Microbiol.">
        <title>Bacillus notoginsengisoli sp. nov., a novel bacterium isolated from the rhizosphere of Panax notoginseng.</title>
        <authorList>
            <person name="Zhang M.Y."/>
            <person name="Cheng J."/>
            <person name="Cai Y."/>
            <person name="Zhang T.Y."/>
            <person name="Wu Y.Y."/>
            <person name="Manikprabhu D."/>
            <person name="Li W.J."/>
            <person name="Zhang Y.X."/>
        </authorList>
    </citation>
    <scope>NUCLEOTIDE SEQUENCE [LARGE SCALE GENOMIC DNA]</scope>
    <source>
        <strain evidence="2 3">JCM 30743</strain>
    </source>
</reference>
<gene>
    <name evidence="2" type="ORF">D1B31_01200</name>
</gene>
<comment type="caution">
    <text evidence="2">The sequence shown here is derived from an EMBL/GenBank/DDBJ whole genome shotgun (WGS) entry which is preliminary data.</text>
</comment>
<sequence length="125" mass="14368">MLKSKPFIVTAVFLSVLLVFVFLKREAIFQEGNPIPFGIAAVKMFLQNDDIVKVKKDPETASYLAKQGDFKPFIKLMEKEGWELINRSKTQNLLVFEKENQSIGVGYKYYTKHYTIFTLGIDVLP</sequence>
<name>A0A417YZN6_9BACI</name>
<proteinExistence type="predicted"/>
<feature type="transmembrane region" description="Helical" evidence="1">
    <location>
        <begin position="6"/>
        <end position="23"/>
    </location>
</feature>
<organism evidence="2 3">
    <name type="scientific">Neobacillus notoginsengisoli</name>
    <dbReference type="NCBI Taxonomy" id="1578198"/>
    <lineage>
        <taxon>Bacteria</taxon>
        <taxon>Bacillati</taxon>
        <taxon>Bacillota</taxon>
        <taxon>Bacilli</taxon>
        <taxon>Bacillales</taxon>
        <taxon>Bacillaceae</taxon>
        <taxon>Neobacillus</taxon>
    </lineage>
</organism>
<dbReference type="OrthoDB" id="6194834at2"/>
<keyword evidence="1" id="KW-0472">Membrane</keyword>
<dbReference type="RefSeq" id="WP_118918923.1">
    <property type="nucleotide sequence ID" value="NZ_QWEG01000001.1"/>
</dbReference>
<dbReference type="EMBL" id="QWEG01000001">
    <property type="protein sequence ID" value="RHW43315.1"/>
    <property type="molecule type" value="Genomic_DNA"/>
</dbReference>
<keyword evidence="3" id="KW-1185">Reference proteome</keyword>
<keyword evidence="1" id="KW-0812">Transmembrane</keyword>
<dbReference type="AlphaFoldDB" id="A0A417YZN6"/>
<evidence type="ECO:0000256" key="1">
    <source>
        <dbReference type="SAM" id="Phobius"/>
    </source>
</evidence>
<evidence type="ECO:0000313" key="3">
    <source>
        <dbReference type="Proteomes" id="UP000284416"/>
    </source>
</evidence>
<accession>A0A417YZN6</accession>
<protein>
    <submittedName>
        <fullName evidence="2">Uncharacterized protein</fullName>
    </submittedName>
</protein>
<keyword evidence="1" id="KW-1133">Transmembrane helix</keyword>
<evidence type="ECO:0000313" key="2">
    <source>
        <dbReference type="EMBL" id="RHW43315.1"/>
    </source>
</evidence>
<dbReference type="Proteomes" id="UP000284416">
    <property type="component" value="Unassembled WGS sequence"/>
</dbReference>